<keyword evidence="1" id="KW-0433">Leucine-rich repeat</keyword>
<evidence type="ECO:0000256" key="3">
    <source>
        <dbReference type="SAM" id="MobiDB-lite"/>
    </source>
</evidence>
<dbReference type="PANTHER" id="PTHR18849:SF0">
    <property type="entry name" value="CILIA- AND FLAGELLA-ASSOCIATED PROTEIN 410-RELATED"/>
    <property type="match status" value="1"/>
</dbReference>
<reference evidence="4 5" key="1">
    <citation type="journal article" date="2017" name="Genome Biol. Evol.">
        <title>Phytophthora megakarya and P. palmivora, closely related causal agents of cacao black pod rot, underwent increases in genome sizes and gene numbers by different mechanisms.</title>
        <authorList>
            <person name="Ali S.S."/>
            <person name="Shao J."/>
            <person name="Lary D.J."/>
            <person name="Kronmiller B."/>
            <person name="Shen D."/>
            <person name="Strem M.D."/>
            <person name="Amoako-Attah I."/>
            <person name="Akrofi A.Y."/>
            <person name="Begoude B.A."/>
            <person name="Ten Hoopen G.M."/>
            <person name="Coulibaly K."/>
            <person name="Kebe B.I."/>
            <person name="Melnick R.L."/>
            <person name="Guiltinan M.J."/>
            <person name="Tyler B.M."/>
            <person name="Meinhardt L.W."/>
            <person name="Bailey B.A."/>
        </authorList>
    </citation>
    <scope>NUCLEOTIDE SEQUENCE [LARGE SCALE GENOMIC DNA]</scope>
    <source>
        <strain evidence="5">sbr112.9</strain>
    </source>
</reference>
<dbReference type="InterPro" id="IPR001611">
    <property type="entry name" value="Leu-rich_rpt"/>
</dbReference>
<gene>
    <name evidence="4" type="ORF">PHPALM_29501</name>
</gene>
<proteinExistence type="predicted"/>
<dbReference type="AlphaFoldDB" id="A0A2P4X7E4"/>
<dbReference type="SUPFAM" id="SSF52058">
    <property type="entry name" value="L domain-like"/>
    <property type="match status" value="1"/>
</dbReference>
<dbReference type="PROSITE" id="PS51450">
    <property type="entry name" value="LRR"/>
    <property type="match status" value="1"/>
</dbReference>
<dbReference type="InterPro" id="IPR032675">
    <property type="entry name" value="LRR_dom_sf"/>
</dbReference>
<keyword evidence="2" id="KW-0677">Repeat</keyword>
<comment type="caution">
    <text evidence="4">The sequence shown here is derived from an EMBL/GenBank/DDBJ whole genome shotgun (WGS) entry which is preliminary data.</text>
</comment>
<keyword evidence="5" id="KW-1185">Reference proteome</keyword>
<dbReference type="Proteomes" id="UP000237271">
    <property type="component" value="Unassembled WGS sequence"/>
</dbReference>
<feature type="region of interest" description="Disordered" evidence="3">
    <location>
        <begin position="223"/>
        <end position="246"/>
    </location>
</feature>
<organism evidence="4 5">
    <name type="scientific">Phytophthora palmivora</name>
    <dbReference type="NCBI Taxonomy" id="4796"/>
    <lineage>
        <taxon>Eukaryota</taxon>
        <taxon>Sar</taxon>
        <taxon>Stramenopiles</taxon>
        <taxon>Oomycota</taxon>
        <taxon>Peronosporomycetes</taxon>
        <taxon>Peronosporales</taxon>
        <taxon>Peronosporaceae</taxon>
        <taxon>Phytophthora</taxon>
    </lineage>
</organism>
<dbReference type="PANTHER" id="PTHR18849">
    <property type="entry name" value="LEUCINE RICH REPEAT PROTEIN"/>
    <property type="match status" value="1"/>
</dbReference>
<evidence type="ECO:0000313" key="5">
    <source>
        <dbReference type="Proteomes" id="UP000237271"/>
    </source>
</evidence>
<accession>A0A2P4X7E4</accession>
<evidence type="ECO:0000256" key="1">
    <source>
        <dbReference type="ARBA" id="ARBA00022614"/>
    </source>
</evidence>
<evidence type="ECO:0000256" key="2">
    <source>
        <dbReference type="ARBA" id="ARBA00022737"/>
    </source>
</evidence>
<feature type="region of interest" description="Disordered" evidence="3">
    <location>
        <begin position="156"/>
        <end position="183"/>
    </location>
</feature>
<dbReference type="Pfam" id="PF13855">
    <property type="entry name" value="LRR_8"/>
    <property type="match status" value="1"/>
</dbReference>
<dbReference type="OrthoDB" id="266138at2759"/>
<feature type="compositionally biased region" description="Basic and acidic residues" evidence="3">
    <location>
        <begin position="158"/>
        <end position="168"/>
    </location>
</feature>
<evidence type="ECO:0000313" key="4">
    <source>
        <dbReference type="EMBL" id="POM61474.1"/>
    </source>
</evidence>
<dbReference type="Gene3D" id="3.80.10.10">
    <property type="entry name" value="Ribonuclease Inhibitor"/>
    <property type="match status" value="1"/>
</dbReference>
<feature type="region of interest" description="Disordered" evidence="3">
    <location>
        <begin position="266"/>
        <end position="285"/>
    </location>
</feature>
<sequence>MKELRSLDVSHNTIESLQEVAMLSKLLVLKCSSNHITDLSWIAGLKCLEELWIRDNRVESAQLAHLQQLTALQTLVVHPNPCTERDDYVLPWLQRVDTTVVSEELREEARHTEERVSLDSGATDCSLFSLSGRSEGNQALYILNVLKSSALIACSDPRSNDESAEDRVTTPPAPLTVSKKPAKSNKQLKAEEFMRAFPIQDFIPIDSKGEPVVILDNQLQDPETEVHQDKSLDSNGFTRSETEGKQNEINAELTLTDISHLTAHDNGAQENRLLPKVETGPKPGGTSALLDSVLTLPTFGNHSFLKKKKSQPQLPANKTKHRVKPKTAPVESSGSAMSFRQNEEYVVVYPSSTVPAIQVRCDGSAIARWSSGSIAISVDFETYAERSGYRVYAAHKDGQLALSFDPAGVGFLNAYPSGKTLISTTSGGDGLLFDIGTGAISRQWDAQGRLRDGRCESVETLGDEPDGSLLCRLSEHLAVRVSLMRSHLIPSESTDNTKHSFRPNPISLQIYFAGAPGIRHVFVNSANPSVRCNNDACDYALGKASSKEDKAIKAKKTHVEHSDLLSSIRAAVAGL</sequence>
<protein>
    <submittedName>
        <fullName evidence="4">Uncharacterized protein</fullName>
    </submittedName>
</protein>
<feature type="region of interest" description="Disordered" evidence="3">
    <location>
        <begin position="305"/>
        <end position="335"/>
    </location>
</feature>
<dbReference type="EMBL" id="NCKW01015970">
    <property type="protein sequence ID" value="POM61474.1"/>
    <property type="molecule type" value="Genomic_DNA"/>
</dbReference>
<name>A0A2P4X7E4_9STRA</name>